<comment type="pathway">
    <text evidence="3">Protein modification; protein ubiquitination.</text>
</comment>
<dbReference type="AlphaFoldDB" id="A0A1B8GVZ5"/>
<evidence type="ECO:0000256" key="7">
    <source>
        <dbReference type="ARBA" id="ARBA00022679"/>
    </source>
</evidence>
<dbReference type="SUPFAM" id="SSF57850">
    <property type="entry name" value="RING/U-box"/>
    <property type="match status" value="1"/>
</dbReference>
<evidence type="ECO:0000256" key="6">
    <source>
        <dbReference type="ARBA" id="ARBA00022553"/>
    </source>
</evidence>
<dbReference type="GeneID" id="28835083"/>
<dbReference type="SMART" id="SM00355">
    <property type="entry name" value="ZnF_C2H2"/>
    <property type="match status" value="4"/>
</dbReference>
<evidence type="ECO:0000256" key="12">
    <source>
        <dbReference type="PROSITE-ProRule" id="PRU00175"/>
    </source>
</evidence>
<dbReference type="PROSITE" id="PS50089">
    <property type="entry name" value="ZF_RING_2"/>
    <property type="match status" value="1"/>
</dbReference>
<dbReference type="EMBL" id="KV460210">
    <property type="protein sequence ID" value="OBU00005.2"/>
    <property type="molecule type" value="Genomic_DNA"/>
</dbReference>
<dbReference type="InterPro" id="IPR057634">
    <property type="entry name" value="PAH_ZNF598/HEL2"/>
</dbReference>
<feature type="compositionally biased region" description="Polar residues" evidence="13">
    <location>
        <begin position="435"/>
        <end position="454"/>
    </location>
</feature>
<dbReference type="InterPro" id="IPR041888">
    <property type="entry name" value="RING-HC_ZNF598/HEL2"/>
</dbReference>
<dbReference type="InterPro" id="IPR013087">
    <property type="entry name" value="Znf_C2H2_type"/>
</dbReference>
<dbReference type="Pfam" id="PF25447">
    <property type="entry name" value="RING_ZNF598"/>
    <property type="match status" value="1"/>
</dbReference>
<evidence type="ECO:0000256" key="2">
    <source>
        <dbReference type="ARBA" id="ARBA00004496"/>
    </source>
</evidence>
<evidence type="ECO:0000313" key="16">
    <source>
        <dbReference type="Proteomes" id="UP000091956"/>
    </source>
</evidence>
<evidence type="ECO:0000256" key="13">
    <source>
        <dbReference type="SAM" id="MobiDB-lite"/>
    </source>
</evidence>
<feature type="compositionally biased region" description="Low complexity" evidence="13">
    <location>
        <begin position="39"/>
        <end position="51"/>
    </location>
</feature>
<evidence type="ECO:0000259" key="14">
    <source>
        <dbReference type="PROSITE" id="PS50089"/>
    </source>
</evidence>
<evidence type="ECO:0000256" key="11">
    <source>
        <dbReference type="ARBA" id="ARBA00035113"/>
    </source>
</evidence>
<evidence type="ECO:0000256" key="8">
    <source>
        <dbReference type="ARBA" id="ARBA00022723"/>
    </source>
</evidence>
<dbReference type="CDD" id="cd16615">
    <property type="entry name" value="RING-HC_ZNF598"/>
    <property type="match status" value="1"/>
</dbReference>
<dbReference type="InterPro" id="IPR013083">
    <property type="entry name" value="Znf_RING/FYVE/PHD"/>
</dbReference>
<feature type="compositionally biased region" description="Polar residues" evidence="13">
    <location>
        <begin position="1"/>
        <end position="15"/>
    </location>
</feature>
<protein>
    <recommendedName>
        <fullName evidence="4">RING-type E3 ubiquitin transferase</fullName>
        <ecNumber evidence="4">2.3.2.27</ecNumber>
    </recommendedName>
</protein>
<dbReference type="STRING" id="342668.A0A1B8GVZ5"/>
<evidence type="ECO:0000256" key="3">
    <source>
        <dbReference type="ARBA" id="ARBA00004906"/>
    </source>
</evidence>
<gene>
    <name evidence="15" type="ORF">VE01_01697</name>
</gene>
<dbReference type="GO" id="GO:0005737">
    <property type="term" value="C:cytoplasm"/>
    <property type="evidence" value="ECO:0007669"/>
    <property type="project" value="UniProtKB-SubCell"/>
</dbReference>
<reference evidence="16" key="2">
    <citation type="journal article" date="2018" name="Nat. Commun.">
        <title>Extreme sensitivity to ultraviolet light in the fungal pathogen causing white-nose syndrome of bats.</title>
        <authorList>
            <person name="Palmer J.M."/>
            <person name="Drees K.P."/>
            <person name="Foster J.T."/>
            <person name="Lindner D.L."/>
        </authorList>
    </citation>
    <scope>NUCLEOTIDE SEQUENCE [LARGE SCALE GENOMIC DNA]</scope>
    <source>
        <strain evidence="16">UAMH 10579</strain>
    </source>
</reference>
<dbReference type="GO" id="GO:0061630">
    <property type="term" value="F:ubiquitin protein ligase activity"/>
    <property type="evidence" value="ECO:0007669"/>
    <property type="project" value="UniProtKB-EC"/>
</dbReference>
<feature type="region of interest" description="Disordered" evidence="13">
    <location>
        <begin position="1"/>
        <end position="79"/>
    </location>
</feature>
<dbReference type="Pfam" id="PF23230">
    <property type="entry name" value="zf-C2H2_13"/>
    <property type="match status" value="1"/>
</dbReference>
<feature type="domain" description="RING-type" evidence="14">
    <location>
        <begin position="118"/>
        <end position="158"/>
    </location>
</feature>
<organism evidence="15 16">
    <name type="scientific">Pseudogymnoascus verrucosus</name>
    <dbReference type="NCBI Taxonomy" id="342668"/>
    <lineage>
        <taxon>Eukaryota</taxon>
        <taxon>Fungi</taxon>
        <taxon>Dikarya</taxon>
        <taxon>Ascomycota</taxon>
        <taxon>Pezizomycotina</taxon>
        <taxon>Leotiomycetes</taxon>
        <taxon>Thelebolales</taxon>
        <taxon>Thelebolaceae</taxon>
        <taxon>Pseudogymnoascus</taxon>
    </lineage>
</organism>
<keyword evidence="6" id="KW-0597">Phosphoprotein</keyword>
<dbReference type="GO" id="GO:0016567">
    <property type="term" value="P:protein ubiquitination"/>
    <property type="evidence" value="ECO:0007669"/>
    <property type="project" value="TreeGrafter"/>
</dbReference>
<evidence type="ECO:0000256" key="9">
    <source>
        <dbReference type="ARBA" id="ARBA00022771"/>
    </source>
</evidence>
<dbReference type="GO" id="GO:0008270">
    <property type="term" value="F:zinc ion binding"/>
    <property type="evidence" value="ECO:0007669"/>
    <property type="project" value="UniProtKB-KW"/>
</dbReference>
<reference evidence="15 16" key="1">
    <citation type="submission" date="2016-03" db="EMBL/GenBank/DDBJ databases">
        <title>Comparative genomics of Pseudogymnoascus destructans, the fungus causing white-nose syndrome of bats.</title>
        <authorList>
            <person name="Palmer J.M."/>
            <person name="Drees K.P."/>
            <person name="Foster J.T."/>
            <person name="Lindner D.L."/>
        </authorList>
    </citation>
    <scope>NUCLEOTIDE SEQUENCE [LARGE SCALE GENOMIC DNA]</scope>
    <source>
        <strain evidence="15 16">UAMH 10579</strain>
    </source>
</reference>
<dbReference type="GO" id="GO:0043022">
    <property type="term" value="F:ribosome binding"/>
    <property type="evidence" value="ECO:0007669"/>
    <property type="project" value="TreeGrafter"/>
</dbReference>
<dbReference type="RefSeq" id="XP_059319998.1">
    <property type="nucleotide sequence ID" value="XM_059463380.1"/>
</dbReference>
<keyword evidence="9 12" id="KW-0863">Zinc-finger</keyword>
<feature type="compositionally biased region" description="Low complexity" evidence="13">
    <location>
        <begin position="457"/>
        <end position="469"/>
    </location>
</feature>
<evidence type="ECO:0000256" key="5">
    <source>
        <dbReference type="ARBA" id="ARBA00022490"/>
    </source>
</evidence>
<dbReference type="GO" id="GO:0072344">
    <property type="term" value="P:rescue of stalled ribosome"/>
    <property type="evidence" value="ECO:0007669"/>
    <property type="project" value="InterPro"/>
</dbReference>
<dbReference type="InterPro" id="IPR056437">
    <property type="entry name" value="Znf-C2H2_ZNF598/HEL2"/>
</dbReference>
<evidence type="ECO:0000313" key="15">
    <source>
        <dbReference type="EMBL" id="OBU00005.2"/>
    </source>
</evidence>
<evidence type="ECO:0000256" key="4">
    <source>
        <dbReference type="ARBA" id="ARBA00012483"/>
    </source>
</evidence>
<keyword evidence="10" id="KW-0862">Zinc</keyword>
<name>A0A1B8GVZ5_9PEZI</name>
<dbReference type="EC" id="2.3.2.27" evidence="4"/>
<comment type="subcellular location">
    <subcellularLocation>
        <location evidence="2">Cytoplasm</location>
    </subcellularLocation>
</comment>
<feature type="compositionally biased region" description="Low complexity" evidence="13">
    <location>
        <begin position="768"/>
        <end position="786"/>
    </location>
</feature>
<feature type="region of interest" description="Disordered" evidence="13">
    <location>
        <begin position="637"/>
        <end position="805"/>
    </location>
</feature>
<dbReference type="InterPro" id="IPR044288">
    <property type="entry name" value="ZNF598/HEL2"/>
</dbReference>
<dbReference type="PANTHER" id="PTHR22938:SF0">
    <property type="entry name" value="E3 UBIQUITIN-PROTEIN LIGASE ZNF598"/>
    <property type="match status" value="1"/>
</dbReference>
<comment type="catalytic activity">
    <reaction evidence="1">
        <text>S-ubiquitinyl-[E2 ubiquitin-conjugating enzyme]-L-cysteine + [acceptor protein]-L-lysine = [E2 ubiquitin-conjugating enzyme]-L-cysteine + N(6)-ubiquitinyl-[acceptor protein]-L-lysine.</text>
        <dbReference type="EC" id="2.3.2.27"/>
    </reaction>
</comment>
<proteinExistence type="inferred from homology"/>
<sequence length="805" mass="87609">MADTNATGPESAQTTAPPRAPRGDNARGGRGGRRGRGGRANNDGEGAADNNQNESRAPRRGRGGNRGAGARGGNSTLTPADLATRFAQKATVAEVPAATSPRILEPKDEEEDVDAEVCFICASPVVHNAVAPCNHRTCHICALRMRALYKTKDCAHCRTEAPYVIFTDDATKRFEDYAERDFASTDHNIGIKYQTQEVMGDSLILLHYNCPEPTCDIACRAWPELHRHVRGTHHKKMCDLCTRHKKVFTHEHDLFTDKELQMHMSKGDDNPGAKDQSGFKGHPLCSFCGQRFYGDDELYVHCRQKHERCFLCDRADSRNPHYYVNYESLESHFKKDHYMCMERECQEKKFIVFSSEMDLKAHQLEEHANTLSKDVRRDARVVDLSSFDYRAPYYQERRGGESQRESRNRGRGRDPNAEPIPASTAQPLRRDEQAFQRQMAIQSAQSVTTRTFGGQLTAPTPAQSAAATSGRNTGAINSSRPSTASRAAPAAQPQAPAVAEADLSPQEQARRQHHMSVISKATQLLNNDNLKITQFRNALSSYRSSAISASALIDAFFALFSDTSSSALGTLIRDVADLYEDVKKAEGIRTAWNDWRAINEDYPSLPGPSGITGSASVGWAGVTASMPPNVTIAPAKSSRVLKLKSSTQQSSRSSQSRNGTWTNTATPSSSRSESAFPTLPPSSSSVQPTPRVTTVPWKPSSGNASSSQSTPRATPPTSRPASRVAGGRGGATGGDFPSLPPAPKPVSTIFGYGRGMVRRDTGQGSGAGASAWGASQQEEVQQQQEEQGGKKKGNKGKKQVLVAWG</sequence>
<dbReference type="PANTHER" id="PTHR22938">
    <property type="entry name" value="ZINC FINGER PROTEIN 598"/>
    <property type="match status" value="1"/>
</dbReference>
<accession>A0A1B8GVZ5</accession>
<dbReference type="PROSITE" id="PS00028">
    <property type="entry name" value="ZINC_FINGER_C2H2_1"/>
    <property type="match status" value="1"/>
</dbReference>
<keyword evidence="8" id="KW-0479">Metal-binding</keyword>
<feature type="compositionally biased region" description="Low complexity" evidence="13">
    <location>
        <begin position="478"/>
        <end position="501"/>
    </location>
</feature>
<dbReference type="InterPro" id="IPR001841">
    <property type="entry name" value="Znf_RING"/>
</dbReference>
<feature type="compositionally biased region" description="Basic and acidic residues" evidence="13">
    <location>
        <begin position="395"/>
        <end position="416"/>
    </location>
</feature>
<keyword evidence="16" id="KW-1185">Reference proteome</keyword>
<comment type="similarity">
    <text evidence="11">Belongs to the ZNF598/HEL2 family.</text>
</comment>
<feature type="compositionally biased region" description="Low complexity" evidence="13">
    <location>
        <begin position="645"/>
        <end position="657"/>
    </location>
</feature>
<dbReference type="Pfam" id="PF23202">
    <property type="entry name" value="PAH_ZNF598"/>
    <property type="match status" value="1"/>
</dbReference>
<keyword evidence="5" id="KW-0963">Cytoplasm</keyword>
<feature type="region of interest" description="Disordered" evidence="13">
    <location>
        <begin position="393"/>
        <end position="514"/>
    </location>
</feature>
<evidence type="ECO:0000256" key="10">
    <source>
        <dbReference type="ARBA" id="ARBA00022833"/>
    </source>
</evidence>
<dbReference type="Proteomes" id="UP000091956">
    <property type="component" value="Unassembled WGS sequence"/>
</dbReference>
<feature type="compositionally biased region" description="Polar residues" evidence="13">
    <location>
        <begin position="658"/>
        <end position="692"/>
    </location>
</feature>
<evidence type="ECO:0000256" key="1">
    <source>
        <dbReference type="ARBA" id="ARBA00000900"/>
    </source>
</evidence>
<keyword evidence="7" id="KW-0808">Transferase</keyword>
<dbReference type="Gene3D" id="3.30.40.10">
    <property type="entry name" value="Zinc/RING finger domain, C3HC4 (zinc finger)"/>
    <property type="match status" value="1"/>
</dbReference>